<reference evidence="2 3" key="1">
    <citation type="submission" date="2014-04" db="EMBL/GenBank/DDBJ databases">
        <authorList>
            <consortium name="DOE Joint Genome Institute"/>
            <person name="Kuo A."/>
            <person name="Martino E."/>
            <person name="Perotto S."/>
            <person name="Kohler A."/>
            <person name="Nagy L.G."/>
            <person name="Floudas D."/>
            <person name="Copeland A."/>
            <person name="Barry K.W."/>
            <person name="Cichocki N."/>
            <person name="Veneault-Fourrey C."/>
            <person name="LaButti K."/>
            <person name="Lindquist E.A."/>
            <person name="Lipzen A."/>
            <person name="Lundell T."/>
            <person name="Morin E."/>
            <person name="Murat C."/>
            <person name="Sun H."/>
            <person name="Tunlid A."/>
            <person name="Henrissat B."/>
            <person name="Grigoriev I.V."/>
            <person name="Hibbett D.S."/>
            <person name="Martin F."/>
            <person name="Nordberg H.P."/>
            <person name="Cantor M.N."/>
            <person name="Hua S.X."/>
        </authorList>
    </citation>
    <scope>NUCLEOTIDE SEQUENCE [LARGE SCALE GENOMIC DNA]</scope>
    <source>
        <strain evidence="2 3">Zn</strain>
    </source>
</reference>
<dbReference type="HOGENOM" id="CLU_033666_13_3_1"/>
<dbReference type="Proteomes" id="UP000054321">
    <property type="component" value="Unassembled WGS sequence"/>
</dbReference>
<reference evidence="3" key="2">
    <citation type="submission" date="2015-01" db="EMBL/GenBank/DDBJ databases">
        <title>Evolutionary Origins and Diversification of the Mycorrhizal Mutualists.</title>
        <authorList>
            <consortium name="DOE Joint Genome Institute"/>
            <consortium name="Mycorrhizal Genomics Consortium"/>
            <person name="Kohler A."/>
            <person name="Kuo A."/>
            <person name="Nagy L.G."/>
            <person name="Floudas D."/>
            <person name="Copeland A."/>
            <person name="Barry K.W."/>
            <person name="Cichocki N."/>
            <person name="Veneault-Fourrey C."/>
            <person name="LaButti K."/>
            <person name="Lindquist E.A."/>
            <person name="Lipzen A."/>
            <person name="Lundell T."/>
            <person name="Morin E."/>
            <person name="Murat C."/>
            <person name="Riley R."/>
            <person name="Ohm R."/>
            <person name="Sun H."/>
            <person name="Tunlid A."/>
            <person name="Henrissat B."/>
            <person name="Grigoriev I.V."/>
            <person name="Hibbett D.S."/>
            <person name="Martin F."/>
        </authorList>
    </citation>
    <scope>NUCLEOTIDE SEQUENCE [LARGE SCALE GENOMIC DNA]</scope>
    <source>
        <strain evidence="3">Zn</strain>
    </source>
</reference>
<evidence type="ECO:0000313" key="2">
    <source>
        <dbReference type="EMBL" id="KIN03214.1"/>
    </source>
</evidence>
<accession>A0A0C3CW63</accession>
<dbReference type="InParanoid" id="A0A0C3CW63"/>
<dbReference type="EMBL" id="KN832874">
    <property type="protein sequence ID" value="KIN03214.1"/>
    <property type="molecule type" value="Genomic_DNA"/>
</dbReference>
<name>A0A0C3CW63_OIDMZ</name>
<keyword evidence="3" id="KW-1185">Reference proteome</keyword>
<protein>
    <recommendedName>
        <fullName evidence="1">Tc1-like transposase DDE domain-containing protein</fullName>
    </recommendedName>
</protein>
<dbReference type="InterPro" id="IPR038717">
    <property type="entry name" value="Tc1-like_DDE_dom"/>
</dbReference>
<dbReference type="Pfam" id="PF13358">
    <property type="entry name" value="DDE_3"/>
    <property type="match status" value="1"/>
</dbReference>
<gene>
    <name evidence="2" type="ORF">OIDMADRAFT_18547</name>
</gene>
<dbReference type="InterPro" id="IPR036397">
    <property type="entry name" value="RNaseH_sf"/>
</dbReference>
<evidence type="ECO:0000259" key="1">
    <source>
        <dbReference type="Pfam" id="PF13358"/>
    </source>
</evidence>
<dbReference type="STRING" id="913774.A0A0C3CW63"/>
<organism evidence="2 3">
    <name type="scientific">Oidiodendron maius (strain Zn)</name>
    <dbReference type="NCBI Taxonomy" id="913774"/>
    <lineage>
        <taxon>Eukaryota</taxon>
        <taxon>Fungi</taxon>
        <taxon>Dikarya</taxon>
        <taxon>Ascomycota</taxon>
        <taxon>Pezizomycotina</taxon>
        <taxon>Leotiomycetes</taxon>
        <taxon>Leotiomycetes incertae sedis</taxon>
        <taxon>Myxotrichaceae</taxon>
        <taxon>Oidiodendron</taxon>
    </lineage>
</organism>
<dbReference type="GO" id="GO:0003676">
    <property type="term" value="F:nucleic acid binding"/>
    <property type="evidence" value="ECO:0007669"/>
    <property type="project" value="InterPro"/>
</dbReference>
<dbReference type="OrthoDB" id="3599154at2759"/>
<sequence>MFWAAFGYGKRTELATIPGDPVSARGGVSARRYIEVLKEYIPTILETDTFFMHDNTRVYTAILVQEWFAERDINVMDHPPFSPDINPIENLWKILKAKIIELYPELITMNDNNATRQFLIRAAKEA</sequence>
<dbReference type="AlphaFoldDB" id="A0A0C3CW63"/>
<proteinExistence type="predicted"/>
<evidence type="ECO:0000313" key="3">
    <source>
        <dbReference type="Proteomes" id="UP000054321"/>
    </source>
</evidence>
<dbReference type="Gene3D" id="3.30.420.10">
    <property type="entry name" value="Ribonuclease H-like superfamily/Ribonuclease H"/>
    <property type="match status" value="1"/>
</dbReference>
<feature type="domain" description="Tc1-like transposase DDE" evidence="1">
    <location>
        <begin position="28"/>
        <end position="101"/>
    </location>
</feature>